<keyword evidence="2" id="KW-0456">Lyase</keyword>
<dbReference type="Proteomes" id="UP000005396">
    <property type="component" value="Unassembled WGS sequence"/>
</dbReference>
<evidence type="ECO:0000256" key="1">
    <source>
        <dbReference type="ARBA" id="ARBA00022723"/>
    </source>
</evidence>
<dbReference type="PANTHER" id="PTHR22789:SF0">
    <property type="entry name" value="3-OXO-TETRONATE 4-PHOSPHATE DECARBOXYLASE-RELATED"/>
    <property type="match status" value="1"/>
</dbReference>
<evidence type="ECO:0000313" key="4">
    <source>
        <dbReference type="EMBL" id="EDP16168.1"/>
    </source>
</evidence>
<dbReference type="Gene3D" id="3.40.225.10">
    <property type="entry name" value="Class II aldolase/adducin N-terminal domain"/>
    <property type="match status" value="1"/>
</dbReference>
<dbReference type="SMART" id="SM01007">
    <property type="entry name" value="Aldolase_II"/>
    <property type="match status" value="1"/>
</dbReference>
<dbReference type="GO" id="GO:0005829">
    <property type="term" value="C:cytosol"/>
    <property type="evidence" value="ECO:0007669"/>
    <property type="project" value="TreeGrafter"/>
</dbReference>
<dbReference type="GO" id="GO:0019323">
    <property type="term" value="P:pentose catabolic process"/>
    <property type="evidence" value="ECO:0007669"/>
    <property type="project" value="TreeGrafter"/>
</dbReference>
<protein>
    <recommendedName>
        <fullName evidence="3">Class II aldolase/adducin N-terminal domain-containing protein</fullName>
    </recommendedName>
</protein>
<dbReference type="RefSeq" id="WP_002565096.1">
    <property type="nucleotide sequence ID" value="NZ_DS480689.1"/>
</dbReference>
<dbReference type="AlphaFoldDB" id="A8RTA6"/>
<gene>
    <name evidence="4" type="ORF">CLOBOL_03605</name>
</gene>
<dbReference type="Pfam" id="PF00596">
    <property type="entry name" value="Aldolase_II"/>
    <property type="match status" value="1"/>
</dbReference>
<evidence type="ECO:0000256" key="2">
    <source>
        <dbReference type="ARBA" id="ARBA00023239"/>
    </source>
</evidence>
<comment type="caution">
    <text evidence="4">The sequence shown here is derived from an EMBL/GenBank/DDBJ whole genome shotgun (WGS) entry which is preliminary data.</text>
</comment>
<dbReference type="GO" id="GO:0016832">
    <property type="term" value="F:aldehyde-lyase activity"/>
    <property type="evidence" value="ECO:0007669"/>
    <property type="project" value="TreeGrafter"/>
</dbReference>
<dbReference type="InterPro" id="IPR001303">
    <property type="entry name" value="Aldolase_II/adducin_N"/>
</dbReference>
<dbReference type="GO" id="GO:0046872">
    <property type="term" value="F:metal ion binding"/>
    <property type="evidence" value="ECO:0007669"/>
    <property type="project" value="UniProtKB-KW"/>
</dbReference>
<organism evidence="4 5">
    <name type="scientific">Enterocloster bolteae (strain ATCC BAA-613 / DSM 15670 / CCUG 46953 / JCM 12243 / WAL 16351)</name>
    <name type="common">Clostridium bolteae</name>
    <dbReference type="NCBI Taxonomy" id="411902"/>
    <lineage>
        <taxon>Bacteria</taxon>
        <taxon>Bacillati</taxon>
        <taxon>Bacillota</taxon>
        <taxon>Clostridia</taxon>
        <taxon>Lachnospirales</taxon>
        <taxon>Lachnospiraceae</taxon>
        <taxon>Enterocloster</taxon>
    </lineage>
</organism>
<reference evidence="4 5" key="2">
    <citation type="submission" date="2007-09" db="EMBL/GenBank/DDBJ databases">
        <title>Draft genome sequence of Clostridium bolteae (ATCC BAA-613).</title>
        <authorList>
            <person name="Sudarsanam P."/>
            <person name="Ley R."/>
            <person name="Guruge J."/>
            <person name="Turnbaugh P.J."/>
            <person name="Mahowald M."/>
            <person name="Liep D."/>
            <person name="Gordon J."/>
        </authorList>
    </citation>
    <scope>NUCLEOTIDE SEQUENCE [LARGE SCALE GENOMIC DNA]</scope>
    <source>
        <strain evidence="5">ATCC BAA-613 / DSM 15670 / CCUG 46953 / JCM 12243 / WAL 16351</strain>
    </source>
</reference>
<dbReference type="HOGENOM" id="CLU_006033_3_1_9"/>
<dbReference type="SUPFAM" id="SSF53639">
    <property type="entry name" value="AraD/HMP-PK domain-like"/>
    <property type="match status" value="1"/>
</dbReference>
<sequence length="268" mass="29492">MKNYPSEKEARELICEIGHRMWSKQMVAANDGNITVRVGENTVLITPTGVSKGELTPDMLFKIDLDGNILESAEGYSPTSETAMHLMVYKHNKDAMSTCHAHCMYLSTFACAGIELDMATAPEPTLITGKIPVAPYACPGTSDLAQSIVPFLNDHKVILLANHGPISWGTSPKDAWYCLESAEAFAKSSLILKYIIKDFRPLSNEQLDILEKAFHPISALNKVRTGRETVNLEKGKSLQDIEVDSVTLSDDCIEKLADMVVKRMTSIS</sequence>
<name>A8RTA6_ENTBW</name>
<evidence type="ECO:0000313" key="5">
    <source>
        <dbReference type="Proteomes" id="UP000005396"/>
    </source>
</evidence>
<feature type="domain" description="Class II aldolase/adducin N-terminal" evidence="3">
    <location>
        <begin position="12"/>
        <end position="190"/>
    </location>
</feature>
<dbReference type="InterPro" id="IPR050197">
    <property type="entry name" value="Aldolase_class_II_sugar_metab"/>
</dbReference>
<dbReference type="EMBL" id="ABCC02000032">
    <property type="protein sequence ID" value="EDP16168.1"/>
    <property type="molecule type" value="Genomic_DNA"/>
</dbReference>
<reference evidence="4 5" key="1">
    <citation type="submission" date="2007-08" db="EMBL/GenBank/DDBJ databases">
        <authorList>
            <person name="Fulton L."/>
            <person name="Clifton S."/>
            <person name="Fulton B."/>
            <person name="Xu J."/>
            <person name="Minx P."/>
            <person name="Pepin K.H."/>
            <person name="Johnson M."/>
            <person name="Thiruvilangam P."/>
            <person name="Bhonagiri V."/>
            <person name="Nash W.E."/>
            <person name="Mardis E.R."/>
            <person name="Wilson R.K."/>
        </authorList>
    </citation>
    <scope>NUCLEOTIDE SEQUENCE [LARGE SCALE GENOMIC DNA]</scope>
    <source>
        <strain evidence="5">ATCC BAA-613 / DSM 15670 / CCUG 46953 / JCM 12243 / WAL 16351</strain>
    </source>
</reference>
<dbReference type="PANTHER" id="PTHR22789">
    <property type="entry name" value="FUCULOSE PHOSPHATE ALDOLASE"/>
    <property type="match status" value="1"/>
</dbReference>
<keyword evidence="1" id="KW-0479">Metal-binding</keyword>
<dbReference type="PaxDb" id="411902-CLOBOL_03605"/>
<dbReference type="InterPro" id="IPR036409">
    <property type="entry name" value="Aldolase_II/adducin_N_sf"/>
</dbReference>
<proteinExistence type="predicted"/>
<dbReference type="eggNOG" id="COG0235">
    <property type="taxonomic scope" value="Bacteria"/>
</dbReference>
<evidence type="ECO:0000259" key="3">
    <source>
        <dbReference type="SMART" id="SM01007"/>
    </source>
</evidence>
<accession>A8RTA6</accession>